<keyword evidence="2" id="KW-0732">Signal</keyword>
<keyword evidence="1" id="KW-0812">Transmembrane</keyword>
<accession>A0AAX4HKT2</accession>
<keyword evidence="1" id="KW-0472">Membrane</keyword>
<keyword evidence="1" id="KW-1133">Transmembrane helix</keyword>
<evidence type="ECO:0000256" key="2">
    <source>
        <dbReference type="SAM" id="SignalP"/>
    </source>
</evidence>
<proteinExistence type="predicted"/>
<feature type="signal peptide" evidence="2">
    <location>
        <begin position="1"/>
        <end position="19"/>
    </location>
</feature>
<evidence type="ECO:0000256" key="1">
    <source>
        <dbReference type="SAM" id="Phobius"/>
    </source>
</evidence>
<sequence length="75" mass="8369">MNKTLVFFFSLFFVSDLLACPYCAGSTQGGKDSNTTLILALFILAIYIPYFIIYRLIKKQRALKEAHDSSGSAQP</sequence>
<protein>
    <submittedName>
        <fullName evidence="3">Uncharacterized protein</fullName>
    </submittedName>
</protein>
<organism evidence="3 4">
    <name type="scientific">Peredibacter starrii</name>
    <dbReference type="NCBI Taxonomy" id="28202"/>
    <lineage>
        <taxon>Bacteria</taxon>
        <taxon>Pseudomonadati</taxon>
        <taxon>Bdellovibrionota</taxon>
        <taxon>Bacteriovoracia</taxon>
        <taxon>Bacteriovoracales</taxon>
        <taxon>Bacteriovoracaceae</taxon>
        <taxon>Peredibacter</taxon>
    </lineage>
</organism>
<name>A0AAX4HKT2_9BACT</name>
<feature type="transmembrane region" description="Helical" evidence="1">
    <location>
        <begin position="35"/>
        <end position="57"/>
    </location>
</feature>
<dbReference type="AlphaFoldDB" id="A0AAX4HKT2"/>
<dbReference type="KEGG" id="psti:SOO65_14040"/>
<dbReference type="Proteomes" id="UP001324634">
    <property type="component" value="Chromosome"/>
</dbReference>
<dbReference type="EMBL" id="CP139487">
    <property type="protein sequence ID" value="WPU63811.1"/>
    <property type="molecule type" value="Genomic_DNA"/>
</dbReference>
<reference evidence="3 4" key="1">
    <citation type="submission" date="2023-11" db="EMBL/GenBank/DDBJ databases">
        <title>Peredibacter starrii A3.12.</title>
        <authorList>
            <person name="Mitchell R.J."/>
        </authorList>
    </citation>
    <scope>NUCLEOTIDE SEQUENCE [LARGE SCALE GENOMIC DNA]</scope>
    <source>
        <strain evidence="3 4">A3.12</strain>
    </source>
</reference>
<dbReference type="RefSeq" id="WP_321391252.1">
    <property type="nucleotide sequence ID" value="NZ_CP139487.1"/>
</dbReference>
<gene>
    <name evidence="3" type="ORF">SOO65_14040</name>
</gene>
<feature type="chain" id="PRO_5043623744" evidence="2">
    <location>
        <begin position="20"/>
        <end position="75"/>
    </location>
</feature>
<evidence type="ECO:0000313" key="4">
    <source>
        <dbReference type="Proteomes" id="UP001324634"/>
    </source>
</evidence>
<keyword evidence="4" id="KW-1185">Reference proteome</keyword>
<evidence type="ECO:0000313" key="3">
    <source>
        <dbReference type="EMBL" id="WPU63811.1"/>
    </source>
</evidence>